<keyword evidence="2" id="KW-1185">Reference proteome</keyword>
<evidence type="ECO:0000313" key="2">
    <source>
        <dbReference type="Proteomes" id="UP000185596"/>
    </source>
</evidence>
<dbReference type="RefSeq" id="WP_075128369.1">
    <property type="nucleotide sequence ID" value="NZ_MSIE01000051.1"/>
</dbReference>
<organism evidence="1 2">
    <name type="scientific">Actinophytocola xanthii</name>
    <dbReference type="NCBI Taxonomy" id="1912961"/>
    <lineage>
        <taxon>Bacteria</taxon>
        <taxon>Bacillati</taxon>
        <taxon>Actinomycetota</taxon>
        <taxon>Actinomycetes</taxon>
        <taxon>Pseudonocardiales</taxon>
        <taxon>Pseudonocardiaceae</taxon>
    </lineage>
</organism>
<dbReference type="STRING" id="1912961.BU204_25915"/>
<protein>
    <submittedName>
        <fullName evidence="1">Uncharacterized protein</fullName>
    </submittedName>
</protein>
<comment type="caution">
    <text evidence="1">The sequence shown here is derived from an EMBL/GenBank/DDBJ whole genome shotgun (WGS) entry which is preliminary data.</text>
</comment>
<accession>A0A1Q8CJY1</accession>
<reference evidence="1 2" key="1">
    <citation type="submission" date="2016-12" db="EMBL/GenBank/DDBJ databases">
        <title>The draft genome sequence of Actinophytocola sp. 11-183.</title>
        <authorList>
            <person name="Wang W."/>
            <person name="Yuan L."/>
        </authorList>
    </citation>
    <scope>NUCLEOTIDE SEQUENCE [LARGE SCALE GENOMIC DNA]</scope>
    <source>
        <strain evidence="1 2">11-183</strain>
    </source>
</reference>
<name>A0A1Q8CJY1_9PSEU</name>
<dbReference type="EMBL" id="MSIE01000051">
    <property type="protein sequence ID" value="OLF14670.1"/>
    <property type="molecule type" value="Genomic_DNA"/>
</dbReference>
<gene>
    <name evidence="1" type="ORF">BU204_25915</name>
</gene>
<dbReference type="AlphaFoldDB" id="A0A1Q8CJY1"/>
<sequence length="189" mass="19811">MSYPDPRAALAAILQNSNAGRNAMRAVGRNNGGGGNASGVVASHVGPRPVTQTRILEECGQTLIALWEQSRAHAVLLPSPATRGLVLPGGNPQTPKNEQGCWIFHNTVSDTFRVETWTGGSTRDSCTPTAPAPQANEVLVVDFHTHPNVGQEGYLDTPSPADIAAVGTAVTGLVRSHGGYHWFGKAMPA</sequence>
<proteinExistence type="predicted"/>
<evidence type="ECO:0000313" key="1">
    <source>
        <dbReference type="EMBL" id="OLF14670.1"/>
    </source>
</evidence>
<dbReference type="Proteomes" id="UP000185596">
    <property type="component" value="Unassembled WGS sequence"/>
</dbReference>
<dbReference type="OrthoDB" id="1494599at2"/>